<gene>
    <name evidence="3" type="ORF">F2Q68_00007357</name>
    <name evidence="2" type="ORF">F2Q70_00014349</name>
</gene>
<proteinExistence type="predicted"/>
<dbReference type="EMBL" id="QGKW02000717">
    <property type="protein sequence ID" value="KAF2599944.1"/>
    <property type="molecule type" value="Genomic_DNA"/>
</dbReference>
<evidence type="ECO:0000256" key="1">
    <source>
        <dbReference type="SAM" id="MobiDB-lite"/>
    </source>
</evidence>
<dbReference type="Proteomes" id="UP000712281">
    <property type="component" value="Unassembled WGS sequence"/>
</dbReference>
<protein>
    <submittedName>
        <fullName evidence="2">Uncharacterized protein</fullName>
    </submittedName>
</protein>
<dbReference type="EMBL" id="QGKY02001250">
    <property type="protein sequence ID" value="KAF2560683.1"/>
    <property type="molecule type" value="Genomic_DNA"/>
</dbReference>
<feature type="compositionally biased region" description="Basic and acidic residues" evidence="1">
    <location>
        <begin position="11"/>
        <end position="24"/>
    </location>
</feature>
<name>A0A8S9HRN3_BRACR</name>
<organism evidence="2">
    <name type="scientific">Brassica cretica</name>
    <name type="common">Mustard</name>
    <dbReference type="NCBI Taxonomy" id="69181"/>
    <lineage>
        <taxon>Eukaryota</taxon>
        <taxon>Viridiplantae</taxon>
        <taxon>Streptophyta</taxon>
        <taxon>Embryophyta</taxon>
        <taxon>Tracheophyta</taxon>
        <taxon>Spermatophyta</taxon>
        <taxon>Magnoliopsida</taxon>
        <taxon>eudicotyledons</taxon>
        <taxon>Gunneridae</taxon>
        <taxon>Pentapetalae</taxon>
        <taxon>rosids</taxon>
        <taxon>malvids</taxon>
        <taxon>Brassicales</taxon>
        <taxon>Brassicaceae</taxon>
        <taxon>Brassiceae</taxon>
        <taxon>Brassica</taxon>
    </lineage>
</organism>
<dbReference type="AlphaFoldDB" id="A0A8S9HRN3"/>
<feature type="compositionally biased region" description="Basic residues" evidence="1">
    <location>
        <begin position="1"/>
        <end position="10"/>
    </location>
</feature>
<feature type="region of interest" description="Disordered" evidence="1">
    <location>
        <begin position="1"/>
        <end position="24"/>
    </location>
</feature>
<reference evidence="2" key="1">
    <citation type="submission" date="2019-12" db="EMBL/GenBank/DDBJ databases">
        <title>Genome sequencing and annotation of Brassica cretica.</title>
        <authorList>
            <person name="Studholme D.J."/>
            <person name="Sarris P.F."/>
        </authorList>
    </citation>
    <scope>NUCLEOTIDE SEQUENCE</scope>
    <source>
        <strain evidence="3">PFS-001/15</strain>
        <strain evidence="2">PFS-102/07</strain>
        <tissue evidence="2">Leaf</tissue>
    </source>
</reference>
<sequence>MGRRSRRSLRERRSPQSETKTPRDEIFFGFIATPTKGERDKTGELFAFVAIISMTGKRAERP</sequence>
<evidence type="ECO:0000313" key="2">
    <source>
        <dbReference type="EMBL" id="KAF2560683.1"/>
    </source>
</evidence>
<comment type="caution">
    <text evidence="2">The sequence shown here is derived from an EMBL/GenBank/DDBJ whole genome shotgun (WGS) entry which is preliminary data.</text>
</comment>
<accession>A0A8S9HRN3</accession>
<evidence type="ECO:0000313" key="3">
    <source>
        <dbReference type="EMBL" id="KAF2599944.1"/>
    </source>
</evidence>